<gene>
    <name evidence="1" type="ORF">SDC9_189729</name>
</gene>
<comment type="caution">
    <text evidence="1">The sequence shown here is derived from an EMBL/GenBank/DDBJ whole genome shotgun (WGS) entry which is preliminary data.</text>
</comment>
<evidence type="ECO:0000313" key="1">
    <source>
        <dbReference type="EMBL" id="MPN42173.1"/>
    </source>
</evidence>
<name>A0A645I3W9_9ZZZZ</name>
<accession>A0A645I3W9</accession>
<dbReference type="AlphaFoldDB" id="A0A645I3W9"/>
<proteinExistence type="predicted"/>
<reference evidence="1" key="1">
    <citation type="submission" date="2019-08" db="EMBL/GenBank/DDBJ databases">
        <authorList>
            <person name="Kucharzyk K."/>
            <person name="Murdoch R.W."/>
            <person name="Higgins S."/>
            <person name="Loffler F."/>
        </authorList>
    </citation>
    <scope>NUCLEOTIDE SEQUENCE</scope>
</reference>
<dbReference type="EMBL" id="VSSQ01099726">
    <property type="protein sequence ID" value="MPN42173.1"/>
    <property type="molecule type" value="Genomic_DNA"/>
</dbReference>
<sequence>MPGSNARLEDGTDPLGVVADTAVAAILHLHQFGQLFRREAALIDHRAARIGHRDNLGPHRHRLFDRVLGNVAGTRNADAQAVEAAPLLLEHLLGEIDGAVAGRFRADQRTA</sequence>
<protein>
    <submittedName>
        <fullName evidence="1">Uncharacterized protein</fullName>
    </submittedName>
</protein>
<organism evidence="1">
    <name type="scientific">bioreactor metagenome</name>
    <dbReference type="NCBI Taxonomy" id="1076179"/>
    <lineage>
        <taxon>unclassified sequences</taxon>
        <taxon>metagenomes</taxon>
        <taxon>ecological metagenomes</taxon>
    </lineage>
</organism>